<protein>
    <recommendedName>
        <fullName evidence="6">BTB domain containing 8</fullName>
    </recommendedName>
</protein>
<feature type="compositionally biased region" description="Polar residues" evidence="1">
    <location>
        <begin position="1349"/>
        <end position="1358"/>
    </location>
</feature>
<feature type="region of interest" description="Disordered" evidence="1">
    <location>
        <begin position="437"/>
        <end position="467"/>
    </location>
</feature>
<gene>
    <name evidence="4" type="ORF">QTO34_018355</name>
</gene>
<evidence type="ECO:0000259" key="3">
    <source>
        <dbReference type="Pfam" id="PF26017"/>
    </source>
</evidence>
<name>A0AA40HYN0_CNENI</name>
<dbReference type="CDD" id="cd18490">
    <property type="entry name" value="BACK_BTBD8"/>
    <property type="match status" value="1"/>
</dbReference>
<evidence type="ECO:0000259" key="2">
    <source>
        <dbReference type="Pfam" id="PF15363"/>
    </source>
</evidence>
<feature type="region of interest" description="Disordered" evidence="1">
    <location>
        <begin position="1"/>
        <end position="25"/>
    </location>
</feature>
<dbReference type="PANTHER" id="PTHR22427">
    <property type="entry name" value="GH15728P"/>
    <property type="match status" value="1"/>
</dbReference>
<evidence type="ECO:0008006" key="6">
    <source>
        <dbReference type="Google" id="ProtNLM"/>
    </source>
</evidence>
<feature type="compositionally biased region" description="Basic and acidic residues" evidence="1">
    <location>
        <begin position="555"/>
        <end position="570"/>
    </location>
</feature>
<evidence type="ECO:0000256" key="1">
    <source>
        <dbReference type="SAM" id="MobiDB-lite"/>
    </source>
</evidence>
<feature type="region of interest" description="Disordered" evidence="1">
    <location>
        <begin position="1343"/>
        <end position="1398"/>
    </location>
</feature>
<accession>A0AA40HYN0</accession>
<feature type="compositionally biased region" description="Low complexity" evidence="1">
    <location>
        <begin position="676"/>
        <end position="693"/>
    </location>
</feature>
<keyword evidence="5" id="KW-1185">Reference proteome</keyword>
<feature type="domain" description="BTBD8 BACK" evidence="3">
    <location>
        <begin position="109"/>
        <end position="178"/>
    </location>
</feature>
<evidence type="ECO:0000313" key="5">
    <source>
        <dbReference type="Proteomes" id="UP001177744"/>
    </source>
</evidence>
<feature type="compositionally biased region" description="Basic and acidic residues" evidence="1">
    <location>
        <begin position="1004"/>
        <end position="1020"/>
    </location>
</feature>
<feature type="compositionally biased region" description="Basic and acidic residues" evidence="1">
    <location>
        <begin position="695"/>
        <end position="705"/>
    </location>
</feature>
<feature type="region of interest" description="Disordered" evidence="1">
    <location>
        <begin position="503"/>
        <end position="620"/>
    </location>
</feature>
<feature type="region of interest" description="Disordered" evidence="1">
    <location>
        <begin position="341"/>
        <end position="369"/>
    </location>
</feature>
<feature type="compositionally biased region" description="Polar residues" evidence="1">
    <location>
        <begin position="575"/>
        <end position="596"/>
    </location>
</feature>
<dbReference type="InterPro" id="IPR011333">
    <property type="entry name" value="SKP1/BTB/POZ_sf"/>
</dbReference>
<organism evidence="4 5">
    <name type="scientific">Cnephaeus nilssonii</name>
    <name type="common">Northern bat</name>
    <name type="synonym">Eptesicus nilssonii</name>
    <dbReference type="NCBI Taxonomy" id="3371016"/>
    <lineage>
        <taxon>Eukaryota</taxon>
        <taxon>Metazoa</taxon>
        <taxon>Chordata</taxon>
        <taxon>Craniata</taxon>
        <taxon>Vertebrata</taxon>
        <taxon>Euteleostomi</taxon>
        <taxon>Mammalia</taxon>
        <taxon>Eutheria</taxon>
        <taxon>Laurasiatheria</taxon>
        <taxon>Chiroptera</taxon>
        <taxon>Yangochiroptera</taxon>
        <taxon>Vespertilionidae</taxon>
        <taxon>Cnephaeus</taxon>
    </lineage>
</organism>
<feature type="compositionally biased region" description="Polar residues" evidence="1">
    <location>
        <begin position="656"/>
        <end position="675"/>
    </location>
</feature>
<feature type="region of interest" description="Disordered" evidence="1">
    <location>
        <begin position="999"/>
        <end position="1076"/>
    </location>
</feature>
<dbReference type="Gene3D" id="3.30.710.10">
    <property type="entry name" value="Potassium Channel Kv1.1, Chain A"/>
    <property type="match status" value="1"/>
</dbReference>
<feature type="compositionally biased region" description="Low complexity" evidence="1">
    <location>
        <begin position="1043"/>
        <end position="1052"/>
    </location>
</feature>
<feature type="compositionally biased region" description="Low complexity" evidence="1">
    <location>
        <begin position="403"/>
        <end position="412"/>
    </location>
</feature>
<feature type="compositionally biased region" description="Basic and acidic residues" evidence="1">
    <location>
        <begin position="1359"/>
        <end position="1387"/>
    </location>
</feature>
<proteinExistence type="predicted"/>
<feature type="region of interest" description="Disordered" evidence="1">
    <location>
        <begin position="639"/>
        <end position="717"/>
    </location>
</feature>
<dbReference type="SUPFAM" id="SSF54695">
    <property type="entry name" value="POZ domain"/>
    <property type="match status" value="1"/>
</dbReference>
<dbReference type="Proteomes" id="UP001177744">
    <property type="component" value="Unassembled WGS sequence"/>
</dbReference>
<feature type="compositionally biased region" description="Basic and acidic residues" evidence="1">
    <location>
        <begin position="839"/>
        <end position="873"/>
    </location>
</feature>
<dbReference type="EMBL" id="JAULJE010000008">
    <property type="protein sequence ID" value="KAK1339798.1"/>
    <property type="molecule type" value="Genomic_DNA"/>
</dbReference>
<sequence length="1585" mass="175214">MQASGPRPAVPPQQQAMGGLNPQGQALNIMNPGRNPSVAKISGKKCPQFSFIFFSINHVEMNVMMSFIYGGTLDFPDKANVGKILNMADMYGLEGLKEVAIYILRRDYCNFFQKPVLRSLASILECLIIAHSVGVESLFADCMKWIVKHFARFWSERNFANVPPEIQKRCLNMLIQSLVLLSPFHIQERRIRENAPVPVASVHSPPPPPVTIRLMIGGSLFDKEECIAFIVENFSKIIQSENFALLLQSQAMSSTADLLDKILKAIEENITTENSCSLLMALDKLLNSDSIKEMGFTCKIQAVRDKLWIFLVQSFYAVRHTESWKLMSTDDQQKIQAAAFDKGDDRRLGKKPIFSSSQQRRQVSDSGVIKNKSLRENNKKACWRCPSANQKMKSDGLGASGHSSSTNRNTINTTLKHDDLKEKDGIKIAPKITKELKSGGGNVSGKPKAIIKPKTENNDNAKSANISPRQVVERSAIAATNGHKNALNGKRVRNQEGQITGARPKVLTGNSNGQARAKPLKKATGKESPCLGIARPSSRSTNSSVELLVSTECLDEPKENGSIGEEKPSGHELSFSESPGQTEKTFVESINTSTVVKSRPVSKVTNGTSNKKSIHEQETNINNSVLKKVASKGYSDPVPQAILKKRGNDNGCAAAQQRTKNAPSNLAKTQGSQGESPNSVKSSVSSRQSDGSVAKLDHSTTDKQTPKRKIGVKQGHTALPKVNAKIVAIPKNLTKKGETLNNKDSKQKMFPGQVIMKSQSSSQRPLKSEISVVRKSNNNGSVTEQKPHEPLINLTSDINGTQALCTPDPQKPLNNQEREKLVLKCQNISNLDKAIKHELESRQSGSDKSETQFSNHKETDHCNTSKLHGHSDGSDYVDPEFYSTTAIKSMVSNPNENLLNSNLVCDLDSTNTQQMHSVFDKEEPLGRKDPNKKSSIKYVKDVSPCVPERINGTSHTIQDDRKSNFHEEQTIPSQLYDGAAMNEDRYATADSSQCFLEQISGKNSPKDMETIETPESHENPEAPFASHWNVSTGVLHQRESPESDTGSATTSSDDIKPRSEDYDAGGSQDDDGSNDRGISKCGTMLCHDFLGRSSSDTSTPEELKIYDSNLRIEVKMKKQSSNDLFQVNSTSDDEIPRKRPEIWSRSTIVHSRERENMLRGSVQFAQEVDQVSSSADETEDERSEAENIVENFSVSNSAPQHFQGIINLAFEDATENESHAFSATKIFKRSVLLSVDECEELGSDEGEVHTPFQPSIDSLSPSDVFSGISREHPGRTCYSRDSQGSEGSILEHKQDKGNNVCKNESFLLGFSGIDSSRRDKQNASATEKTYTIDVLSKGDKQLLPENKKVNNGSNIDNDIQQRSKLSDSDTKSQERPCHLELHQREPSSDIPKNSSTKFLDSCRSQLLPQESQVKESHSPATEKANIALSAGDIDDCDTLAQTYMYDHRPSKNLSPIYEMDVVEAFEQKMESETHITDMDSEDDQHFAKQDWTLLKQLLSEQDSNLNITDSVPEDLNLAQYLINQTLLLARDSSKPQGPAHVDTLNRWSELTSPLDSSASITMASFSSDDCSPQGEWTILQLETQH</sequence>
<dbReference type="InterPro" id="IPR027907">
    <property type="entry name" value="BTBD8_C"/>
</dbReference>
<feature type="compositionally biased region" description="Polar residues" evidence="1">
    <location>
        <begin position="12"/>
        <end position="25"/>
    </location>
</feature>
<evidence type="ECO:0000313" key="4">
    <source>
        <dbReference type="EMBL" id="KAK1339798.1"/>
    </source>
</evidence>
<feature type="region of interest" description="Disordered" evidence="1">
    <location>
        <begin position="1269"/>
        <end position="1295"/>
    </location>
</feature>
<dbReference type="PANTHER" id="PTHR22427:SF2">
    <property type="entry name" value="BTB_POZ DOMAIN-CONTAINING PROTEIN 8"/>
    <property type="match status" value="1"/>
</dbReference>
<dbReference type="Pfam" id="PF26017">
    <property type="entry name" value="BACK_BTBD8"/>
    <property type="match status" value="1"/>
</dbReference>
<comment type="caution">
    <text evidence="4">The sequence shown here is derived from an EMBL/GenBank/DDBJ whole genome shotgun (WGS) entry which is preliminary data.</text>
</comment>
<reference evidence="4" key="1">
    <citation type="submission" date="2023-06" db="EMBL/GenBank/DDBJ databases">
        <title>Reference genome for the Northern bat (Eptesicus nilssonii), a most northern bat species.</title>
        <authorList>
            <person name="Laine V.N."/>
            <person name="Pulliainen A.T."/>
            <person name="Lilley T.M."/>
        </authorList>
    </citation>
    <scope>NUCLEOTIDE SEQUENCE</scope>
    <source>
        <strain evidence="4">BLF_Eptnil</strain>
        <tissue evidence="4">Kidney</tissue>
    </source>
</reference>
<feature type="region of interest" description="Disordered" evidence="1">
    <location>
        <begin position="839"/>
        <end position="874"/>
    </location>
</feature>
<feature type="domain" description="BTB/POZ" evidence="2">
    <location>
        <begin position="1542"/>
        <end position="1585"/>
    </location>
</feature>
<dbReference type="Pfam" id="PF15363">
    <property type="entry name" value="BTBD8_C"/>
    <property type="match status" value="1"/>
</dbReference>
<feature type="region of interest" description="Disordered" evidence="1">
    <location>
        <begin position="391"/>
        <end position="412"/>
    </location>
</feature>
<dbReference type="InterPro" id="IPR043225">
    <property type="entry name" value="BACK_BTBD8"/>
</dbReference>